<name>A0A5J6MG85_9PROT</name>
<dbReference type="Gene3D" id="1.20.120.1630">
    <property type="match status" value="1"/>
</dbReference>
<dbReference type="InterPro" id="IPR007318">
    <property type="entry name" value="Phopholipid_MeTrfase"/>
</dbReference>
<keyword evidence="7" id="KW-1185">Reference proteome</keyword>
<dbReference type="GO" id="GO:0012505">
    <property type="term" value="C:endomembrane system"/>
    <property type="evidence" value="ECO:0007669"/>
    <property type="project" value="UniProtKB-SubCell"/>
</dbReference>
<keyword evidence="3 5" id="KW-1133">Transmembrane helix</keyword>
<comment type="subcellular location">
    <subcellularLocation>
        <location evidence="1">Endomembrane system</location>
        <topology evidence="1">Multi-pass membrane protein</topology>
    </subcellularLocation>
</comment>
<gene>
    <name evidence="6" type="ORF">FRZ44_14330</name>
</gene>
<feature type="transmembrane region" description="Helical" evidence="5">
    <location>
        <begin position="70"/>
        <end position="92"/>
    </location>
</feature>
<keyword evidence="2 5" id="KW-0812">Transmembrane</keyword>
<proteinExistence type="predicted"/>
<dbReference type="OrthoDB" id="7203053at2"/>
<feature type="transmembrane region" description="Helical" evidence="5">
    <location>
        <begin position="30"/>
        <end position="49"/>
    </location>
</feature>
<evidence type="ECO:0000256" key="2">
    <source>
        <dbReference type="ARBA" id="ARBA00022692"/>
    </source>
</evidence>
<evidence type="ECO:0000256" key="3">
    <source>
        <dbReference type="ARBA" id="ARBA00022989"/>
    </source>
</evidence>
<protein>
    <submittedName>
        <fullName evidence="6">Membrane protein</fullName>
    </submittedName>
</protein>
<dbReference type="KEGG" id="htq:FRZ44_14330"/>
<evidence type="ECO:0000313" key="6">
    <source>
        <dbReference type="EMBL" id="QEX16141.1"/>
    </source>
</evidence>
<evidence type="ECO:0000256" key="1">
    <source>
        <dbReference type="ARBA" id="ARBA00004127"/>
    </source>
</evidence>
<feature type="transmembrane region" description="Helical" evidence="5">
    <location>
        <begin position="104"/>
        <end position="124"/>
    </location>
</feature>
<dbReference type="AlphaFoldDB" id="A0A5J6MG85"/>
<dbReference type="PANTHER" id="PTHR43847">
    <property type="entry name" value="BLL3993 PROTEIN"/>
    <property type="match status" value="1"/>
</dbReference>
<dbReference type="Proteomes" id="UP000326202">
    <property type="component" value="Chromosome"/>
</dbReference>
<reference evidence="6 7" key="1">
    <citation type="submission" date="2019-08" db="EMBL/GenBank/DDBJ databases">
        <title>Hyperibacter terrae gen. nov., sp. nov. and Hyperibacter viscosus sp. nov., two new members in the family Rhodospirillaceae isolated from the rhizosphere of Hypericum perforatum.</title>
        <authorList>
            <person name="Noviana Z."/>
        </authorList>
    </citation>
    <scope>NUCLEOTIDE SEQUENCE [LARGE SCALE GENOMIC DNA]</scope>
    <source>
        <strain evidence="6 7">R5913</strain>
    </source>
</reference>
<dbReference type="EMBL" id="CP042906">
    <property type="protein sequence ID" value="QEX16141.1"/>
    <property type="molecule type" value="Genomic_DNA"/>
</dbReference>
<dbReference type="Pfam" id="PF04191">
    <property type="entry name" value="PEMT"/>
    <property type="match status" value="1"/>
</dbReference>
<accession>A0A5J6MG85</accession>
<sequence length="220" mass="24775">MRILGRLLVVLLVMAAMLFAAAGTFDYWQAWLFLAAYAASSLAITFYLMRKDPALLERRKRGGPTAEKEATQKIIMSIASLAFIGLLIVPALDRRFAWSQMPSPMALAGHVIFLLGWAAIFFVFRENSFASATVELAPDQRVISTGPYALVRHPMYAGGLVMLLGIPIALGSWWGLLVIVAMIPALIWRLIDEERFLARNLPGYAEYQRRLRYRLIPMIW</sequence>
<dbReference type="RefSeq" id="WP_151176535.1">
    <property type="nucleotide sequence ID" value="NZ_CP042906.1"/>
</dbReference>
<evidence type="ECO:0000256" key="4">
    <source>
        <dbReference type="ARBA" id="ARBA00023136"/>
    </source>
</evidence>
<organism evidence="6 7">
    <name type="scientific">Hypericibacter terrae</name>
    <dbReference type="NCBI Taxonomy" id="2602015"/>
    <lineage>
        <taxon>Bacteria</taxon>
        <taxon>Pseudomonadati</taxon>
        <taxon>Pseudomonadota</taxon>
        <taxon>Alphaproteobacteria</taxon>
        <taxon>Rhodospirillales</taxon>
        <taxon>Dongiaceae</taxon>
        <taxon>Hypericibacter</taxon>
    </lineage>
</organism>
<evidence type="ECO:0000313" key="7">
    <source>
        <dbReference type="Proteomes" id="UP000326202"/>
    </source>
</evidence>
<dbReference type="InterPro" id="IPR052527">
    <property type="entry name" value="Metal_cation-efflux_comp"/>
</dbReference>
<evidence type="ECO:0000256" key="5">
    <source>
        <dbReference type="SAM" id="Phobius"/>
    </source>
</evidence>
<dbReference type="PANTHER" id="PTHR43847:SF1">
    <property type="entry name" value="BLL3993 PROTEIN"/>
    <property type="match status" value="1"/>
</dbReference>
<keyword evidence="4 5" id="KW-0472">Membrane</keyword>